<comment type="caution">
    <text evidence="2">The sequence shown here is derived from an EMBL/GenBank/DDBJ whole genome shotgun (WGS) entry which is preliminary data.</text>
</comment>
<evidence type="ECO:0000313" key="2">
    <source>
        <dbReference type="EMBL" id="GFC90696.1"/>
    </source>
</evidence>
<evidence type="ECO:0000259" key="1">
    <source>
        <dbReference type="Pfam" id="PF07727"/>
    </source>
</evidence>
<proteinExistence type="predicted"/>
<name>A0A699RZY8_TANCI</name>
<dbReference type="EMBL" id="BKCJ011127709">
    <property type="protein sequence ID" value="GFC90696.1"/>
    <property type="molecule type" value="Genomic_DNA"/>
</dbReference>
<reference evidence="2" key="1">
    <citation type="journal article" date="2019" name="Sci. Rep.">
        <title>Draft genome of Tanacetum cinerariifolium, the natural source of mosquito coil.</title>
        <authorList>
            <person name="Yamashiro T."/>
            <person name="Shiraishi A."/>
            <person name="Satake H."/>
            <person name="Nakayama K."/>
        </authorList>
    </citation>
    <scope>NUCLEOTIDE SEQUENCE</scope>
</reference>
<dbReference type="Pfam" id="PF07727">
    <property type="entry name" value="RVT_2"/>
    <property type="match status" value="1"/>
</dbReference>
<dbReference type="InterPro" id="IPR013103">
    <property type="entry name" value="RVT_2"/>
</dbReference>
<dbReference type="AlphaFoldDB" id="A0A699RZY8"/>
<feature type="domain" description="Reverse transcriptase Ty1/copia-type" evidence="1">
    <location>
        <begin position="54"/>
        <end position="103"/>
    </location>
</feature>
<feature type="non-terminal residue" evidence="2">
    <location>
        <position position="104"/>
    </location>
</feature>
<organism evidence="2">
    <name type="scientific">Tanacetum cinerariifolium</name>
    <name type="common">Dalmatian daisy</name>
    <name type="synonym">Chrysanthemum cinerariifolium</name>
    <dbReference type="NCBI Taxonomy" id="118510"/>
    <lineage>
        <taxon>Eukaryota</taxon>
        <taxon>Viridiplantae</taxon>
        <taxon>Streptophyta</taxon>
        <taxon>Embryophyta</taxon>
        <taxon>Tracheophyta</taxon>
        <taxon>Spermatophyta</taxon>
        <taxon>Magnoliopsida</taxon>
        <taxon>eudicotyledons</taxon>
        <taxon>Gunneridae</taxon>
        <taxon>Pentapetalae</taxon>
        <taxon>asterids</taxon>
        <taxon>campanulids</taxon>
        <taxon>Asterales</taxon>
        <taxon>Asteraceae</taxon>
        <taxon>Asteroideae</taxon>
        <taxon>Anthemideae</taxon>
        <taxon>Anthemidinae</taxon>
        <taxon>Tanacetum</taxon>
    </lineage>
</organism>
<protein>
    <submittedName>
        <fullName evidence="2">Ribonuclease H-like domain-containing protein</fullName>
    </submittedName>
</protein>
<gene>
    <name evidence="2" type="ORF">Tci_862666</name>
</gene>
<sequence length="104" mass="11923">MNDPGRLFSNIYLQNDNHPTVNTVRQSDDFFGADNDMRSLDGVEVDTSNISTTYPIDVKSAFLYVRIEEEVYVCQPLGFEEPDYPDKVYKVEKVLYGLHQAPRA</sequence>
<accession>A0A699RZY8</accession>